<dbReference type="PROSITE" id="PS50237">
    <property type="entry name" value="HECT"/>
    <property type="match status" value="1"/>
</dbReference>
<dbReference type="PANTHER" id="PTHR45670">
    <property type="entry name" value="E3 UBIQUITIN-PROTEIN LIGASE TRIP12"/>
    <property type="match status" value="1"/>
</dbReference>
<feature type="region of interest" description="Disordered" evidence="7">
    <location>
        <begin position="852"/>
        <end position="901"/>
    </location>
</feature>
<keyword evidence="8" id="KW-0812">Transmembrane</keyword>
<dbReference type="SMART" id="SM00119">
    <property type="entry name" value="HECTc"/>
    <property type="match status" value="1"/>
</dbReference>
<evidence type="ECO:0000256" key="5">
    <source>
        <dbReference type="ARBA" id="ARBA00022786"/>
    </source>
</evidence>
<keyword evidence="8" id="KW-0472">Membrane</keyword>
<dbReference type="Gene3D" id="1.25.10.10">
    <property type="entry name" value="Leucine-rich Repeat Variant"/>
    <property type="match status" value="1"/>
</dbReference>
<dbReference type="PANTHER" id="PTHR45670:SF10">
    <property type="entry name" value="E3 UBIQUITIN-PROTEIN LIGASE UPL4"/>
    <property type="match status" value="1"/>
</dbReference>
<dbReference type="GO" id="GO:0043161">
    <property type="term" value="P:proteasome-mediated ubiquitin-dependent protein catabolic process"/>
    <property type="evidence" value="ECO:0007669"/>
    <property type="project" value="TreeGrafter"/>
</dbReference>
<dbReference type="CDD" id="cd00078">
    <property type="entry name" value="HECTc"/>
    <property type="match status" value="1"/>
</dbReference>
<evidence type="ECO:0000256" key="3">
    <source>
        <dbReference type="ARBA" id="ARBA00012485"/>
    </source>
</evidence>
<feature type="active site" description="Glycyl thioester intermediate" evidence="6">
    <location>
        <position position="1483"/>
    </location>
</feature>
<evidence type="ECO:0000256" key="6">
    <source>
        <dbReference type="PROSITE-ProRule" id="PRU00104"/>
    </source>
</evidence>
<dbReference type="Proteomes" id="UP001229421">
    <property type="component" value="Unassembled WGS sequence"/>
</dbReference>
<dbReference type="InterPro" id="IPR016024">
    <property type="entry name" value="ARM-type_fold"/>
</dbReference>
<dbReference type="Gene3D" id="3.90.1750.10">
    <property type="entry name" value="Hect, E3 ligase catalytic domains"/>
    <property type="match status" value="1"/>
</dbReference>
<dbReference type="Gene3D" id="3.30.2410.10">
    <property type="entry name" value="Hect, E3 ligase catalytic domain"/>
    <property type="match status" value="1"/>
</dbReference>
<dbReference type="EMBL" id="JAUHHV010000004">
    <property type="protein sequence ID" value="KAK1426087.1"/>
    <property type="molecule type" value="Genomic_DNA"/>
</dbReference>
<gene>
    <name evidence="10" type="ORF">QVD17_14755</name>
</gene>
<evidence type="ECO:0000256" key="1">
    <source>
        <dbReference type="ARBA" id="ARBA00000885"/>
    </source>
</evidence>
<dbReference type="Pfam" id="PF00632">
    <property type="entry name" value="HECT"/>
    <property type="match status" value="1"/>
</dbReference>
<keyword evidence="4" id="KW-0808">Transferase</keyword>
<keyword evidence="11" id="KW-1185">Reference proteome</keyword>
<keyword evidence="8" id="KW-1133">Transmembrane helix</keyword>
<evidence type="ECO:0000256" key="8">
    <source>
        <dbReference type="SAM" id="Phobius"/>
    </source>
</evidence>
<organism evidence="10 11">
    <name type="scientific">Tagetes erecta</name>
    <name type="common">African marigold</name>
    <dbReference type="NCBI Taxonomy" id="13708"/>
    <lineage>
        <taxon>Eukaryota</taxon>
        <taxon>Viridiplantae</taxon>
        <taxon>Streptophyta</taxon>
        <taxon>Embryophyta</taxon>
        <taxon>Tracheophyta</taxon>
        <taxon>Spermatophyta</taxon>
        <taxon>Magnoliopsida</taxon>
        <taxon>eudicotyledons</taxon>
        <taxon>Gunneridae</taxon>
        <taxon>Pentapetalae</taxon>
        <taxon>asterids</taxon>
        <taxon>campanulids</taxon>
        <taxon>Asterales</taxon>
        <taxon>Asteraceae</taxon>
        <taxon>Asteroideae</taxon>
        <taxon>Heliantheae alliance</taxon>
        <taxon>Tageteae</taxon>
        <taxon>Tagetes</taxon>
    </lineage>
</organism>
<accession>A0AAD8KTK2</accession>
<comment type="similarity">
    <text evidence="2">Belongs to the UPL family. K-HECT subfamily.</text>
</comment>
<evidence type="ECO:0000256" key="2">
    <source>
        <dbReference type="ARBA" id="ARBA00006331"/>
    </source>
</evidence>
<evidence type="ECO:0000256" key="4">
    <source>
        <dbReference type="ARBA" id="ARBA00022679"/>
    </source>
</evidence>
<dbReference type="SUPFAM" id="SSF48371">
    <property type="entry name" value="ARM repeat"/>
    <property type="match status" value="1"/>
</dbReference>
<keyword evidence="5 6" id="KW-0833">Ubl conjugation pathway</keyword>
<sequence length="1516" mass="169598">MLNLEAMRFLEVGFGVAARMVVVIIFWYLEFLLQINNQFLQHTTTQVMGNRGQKRAETIDELPADKRTCSSLEFRASSSVAPVEPTASTSTNQTHDHDMETSSSGSGSGSGRTDEDKDSAYGSCDSDEMDDTEQRKNRHAMLDYQRQRLSGDQTKFKRVLSILNGEIEGSTQEDALRELCEILSFCTDSSLSSLMANSLSPVLIKLAGHENNPEIMLLSIRALTYICDNHPRSSSFIVRHNGVSALCQRLLCIEYEDVAEQCLQALEKISREQPLPCLEAGAIMAVLTYIDFFSTSIQRVALSTVVNICEKLPSEGFSNFMDAVPKLCQLLQYEDNKLVEHVATCLIKIAERVQQSPEMLEELSKHGLIHQVAHLIDVNSKTTLSHSVDTGLIGLLVKLASGSMMAVRTLFDLNISSILKDILSTYDLSHGVPSPRAVGQSNQAHEVLKLLIQLLPVVARNDEVPLAEEKTTFLVNNPGFLQKFGNDLLHVLIQVVDSGVDLYICYGCLCVIDKLIYYINSDTLLELLKQTNISRFLAGVFTRKDRHVIMLALNISDTILQKTNDVFVDPFVKEGVLFAIDALIVPEKGSNFMFSMFSDIQLSNNSSRKRCLCYSFDNCKSSSASESLDCKLEKDCLQTLAKSIRKNYFEKNESTSANGTTDILEKLKSLSTQLASMMTHNMVEEECDRVLHLIMSHLNGSDVISTFEFVESGITESLFKYLSSVECCRGVSDSNGSKSQQCIAERRLKTFVRLFWSNFSLAEFISKLQSGLSSVEDFPVVLNTVSKHRNSYTTVPFRRCTTNPCMKVLFGKVDGESTLIDYSEDVQNVDPFSDFDAIEKFLWPKVCSVSNKDDENGPGTSQNNVGLTSSESSCGNEFPSDSMEDEQSAIEKDSSVTIKHPQSTGTAHLSFYLEGKQIDRALTLYQAVICHHKAQYDTITHTALWNEVHKVTYQKTSDSEKVNSPDGCHTCWPFALKKLLFSEIGSAVEKPTPCYNILFLLRILEAANRFRFHIMSHEKINEFAQGRISDLDGVRASDEGILGTTLRNEFINSRLTEKLEQQMRDPLSISTGGMPSWCTQLMASCPFLFSFEARCKYFRLAAFGKPQSQTRSSSGSNSGIQNDTPMPRKKFLVYRHQILESAAKMMDLHANQKSVLEVKYDEEVGTGLGPTLEFFTLVSNEFQKPGLGMWRGDNLLDSKIVESSSGLFPRPWCPSSSVSNDIEFSEVKRKFILMGQIIAKALHDGRVLDLPFSKAFYKLILGQELTLYDIQSFDPVLSKTLIEFQALVERRKYLESVGETSADDLDSCFRDTKVKDLHLDFTLPGYPDYILASGPNKEMVDSANLEEYIELVIDATINSGISRQMDAFKSGFNQVFPISNLQIFTDEELERLLCGESEIWNSNQLSDLIKFDHGYTASSPPILHFLEVIQEFDYEQQKAFVKFVTGAPRLPLGGLAALNPKLTIVRKHCDNMVDADLPSVMTCANYLKLPPYSSKETMKEKLLCAITEGQGSFHLS</sequence>
<dbReference type="GO" id="GO:0000209">
    <property type="term" value="P:protein polyubiquitination"/>
    <property type="evidence" value="ECO:0007669"/>
    <property type="project" value="TreeGrafter"/>
</dbReference>
<evidence type="ECO:0000259" key="9">
    <source>
        <dbReference type="PROSITE" id="PS50237"/>
    </source>
</evidence>
<evidence type="ECO:0000313" key="10">
    <source>
        <dbReference type="EMBL" id="KAK1426087.1"/>
    </source>
</evidence>
<comment type="catalytic activity">
    <reaction evidence="1">
        <text>S-ubiquitinyl-[E2 ubiquitin-conjugating enzyme]-L-cysteine + [acceptor protein]-L-lysine = [E2 ubiquitin-conjugating enzyme]-L-cysteine + N(6)-ubiquitinyl-[acceptor protein]-L-lysine.</text>
        <dbReference type="EC" id="2.3.2.26"/>
    </reaction>
</comment>
<dbReference type="InterPro" id="IPR035983">
    <property type="entry name" value="Hect_E3_ubiquitin_ligase"/>
</dbReference>
<feature type="transmembrane region" description="Helical" evidence="8">
    <location>
        <begin position="12"/>
        <end position="29"/>
    </location>
</feature>
<name>A0AAD8KTK2_TARER</name>
<dbReference type="GO" id="GO:0061630">
    <property type="term" value="F:ubiquitin protein ligase activity"/>
    <property type="evidence" value="ECO:0007669"/>
    <property type="project" value="UniProtKB-EC"/>
</dbReference>
<evidence type="ECO:0000256" key="7">
    <source>
        <dbReference type="SAM" id="MobiDB-lite"/>
    </source>
</evidence>
<dbReference type="InterPro" id="IPR011989">
    <property type="entry name" value="ARM-like"/>
</dbReference>
<protein>
    <recommendedName>
        <fullName evidence="3">HECT-type E3 ubiquitin transferase</fullName>
        <ecNumber evidence="3">2.3.2.26</ecNumber>
    </recommendedName>
</protein>
<feature type="compositionally biased region" description="Polar residues" evidence="7">
    <location>
        <begin position="858"/>
        <end position="875"/>
    </location>
</feature>
<dbReference type="InterPro" id="IPR000569">
    <property type="entry name" value="HECT_dom"/>
</dbReference>
<dbReference type="InterPro" id="IPR057948">
    <property type="entry name" value="TPR_TRIP12_N"/>
</dbReference>
<evidence type="ECO:0000313" key="11">
    <source>
        <dbReference type="Proteomes" id="UP001229421"/>
    </source>
</evidence>
<feature type="compositionally biased region" description="Polar residues" evidence="7">
    <location>
        <begin position="76"/>
        <end position="93"/>
    </location>
</feature>
<dbReference type="Pfam" id="PF25579">
    <property type="entry name" value="TPR_TRIP12_N"/>
    <property type="match status" value="1"/>
</dbReference>
<proteinExistence type="inferred from homology"/>
<comment type="caution">
    <text evidence="10">The sequence shown here is derived from an EMBL/GenBank/DDBJ whole genome shotgun (WGS) entry which is preliminary data.</text>
</comment>
<feature type="domain" description="HECT" evidence="9">
    <location>
        <begin position="1144"/>
        <end position="1516"/>
    </location>
</feature>
<feature type="region of interest" description="Disordered" evidence="7">
    <location>
        <begin position="75"/>
        <end position="135"/>
    </location>
</feature>
<dbReference type="EC" id="2.3.2.26" evidence="3"/>
<reference evidence="10" key="1">
    <citation type="journal article" date="2023" name="bioRxiv">
        <title>Improved chromosome-level genome assembly for marigold (Tagetes erecta).</title>
        <authorList>
            <person name="Jiang F."/>
            <person name="Yuan L."/>
            <person name="Wang S."/>
            <person name="Wang H."/>
            <person name="Xu D."/>
            <person name="Wang A."/>
            <person name="Fan W."/>
        </authorList>
    </citation>
    <scope>NUCLEOTIDE SEQUENCE</scope>
    <source>
        <strain evidence="10">WSJ</strain>
        <tissue evidence="10">Leaf</tissue>
    </source>
</reference>
<dbReference type="InterPro" id="IPR045322">
    <property type="entry name" value="HECTD1/TRIP12-like"/>
</dbReference>
<dbReference type="SUPFAM" id="SSF56204">
    <property type="entry name" value="Hect, E3 ligase catalytic domain"/>
    <property type="match status" value="1"/>
</dbReference>